<evidence type="ECO:0000256" key="1">
    <source>
        <dbReference type="ARBA" id="ARBA00008857"/>
    </source>
</evidence>
<dbReference type="Gene3D" id="1.10.443.10">
    <property type="entry name" value="Intergrase catalytic core"/>
    <property type="match status" value="1"/>
</dbReference>
<dbReference type="PANTHER" id="PTHR30349:SF41">
    <property type="entry name" value="INTEGRASE_RECOMBINASE PROTEIN MJ0367-RELATED"/>
    <property type="match status" value="1"/>
</dbReference>
<organism evidence="8 9">
    <name type="scientific">Peribacillus saganii</name>
    <dbReference type="NCBI Taxonomy" id="2303992"/>
    <lineage>
        <taxon>Bacteria</taxon>
        <taxon>Bacillati</taxon>
        <taxon>Bacillota</taxon>
        <taxon>Bacilli</taxon>
        <taxon>Bacillales</taxon>
        <taxon>Bacillaceae</taxon>
        <taxon>Peribacillus</taxon>
    </lineage>
</organism>
<dbReference type="InterPro" id="IPR044068">
    <property type="entry name" value="CB"/>
</dbReference>
<evidence type="ECO:0000256" key="4">
    <source>
        <dbReference type="PROSITE-ProRule" id="PRU01248"/>
    </source>
</evidence>
<sequence length="350" mass="40481">MARKYIGERGPKATRNVPKPSVDRQSVNVRYTIEEALEIFVKAKQAEGVRAGTIGGYYAVVRYLTDWLGAEVTYIDEISADTLRGYINYLRTERTAYAEDDTRKQEGKGLSVTTINIRLRTLKTMFRFLYNEGIISDNPTANIAQVRDDERQEVPGLSDEQVDAILAAYDDSQYAQWRDKTLILLLLDTGMRIGEALALTADQVDFRQLAAFVPSQVAKNRKHREIPLSREVAKRLRQLLDETQGYFGEDCQVFMNAFGDPLTDDAFRRRLNRLKRKLNIERVHPHMFRHTFARNYILNGGDLFTLQKILDHADIHTTRKYVQMDSEHIRQQHNKFSPVRRILTRNGRKV</sequence>
<dbReference type="PROSITE" id="PS51898">
    <property type="entry name" value="TYR_RECOMBINASE"/>
    <property type="match status" value="1"/>
</dbReference>
<evidence type="ECO:0000256" key="5">
    <source>
        <dbReference type="SAM" id="MobiDB-lite"/>
    </source>
</evidence>
<dbReference type="InterPro" id="IPR013762">
    <property type="entry name" value="Integrase-like_cat_sf"/>
</dbReference>
<evidence type="ECO:0000313" key="9">
    <source>
        <dbReference type="Proteomes" id="UP000264541"/>
    </source>
</evidence>
<dbReference type="InterPro" id="IPR025269">
    <property type="entry name" value="SAM-like_dom"/>
</dbReference>
<dbReference type="PROSITE" id="PS51900">
    <property type="entry name" value="CB"/>
    <property type="match status" value="1"/>
</dbReference>
<keyword evidence="2 4" id="KW-0238">DNA-binding</keyword>
<dbReference type="InterPro" id="IPR002104">
    <property type="entry name" value="Integrase_catalytic"/>
</dbReference>
<dbReference type="InterPro" id="IPR011010">
    <property type="entry name" value="DNA_brk_join_enz"/>
</dbReference>
<dbReference type="OrthoDB" id="107900at2"/>
<dbReference type="Proteomes" id="UP000264541">
    <property type="component" value="Unassembled WGS sequence"/>
</dbReference>
<dbReference type="AlphaFoldDB" id="A0A372LTA6"/>
<dbReference type="GO" id="GO:0003677">
    <property type="term" value="F:DNA binding"/>
    <property type="evidence" value="ECO:0007669"/>
    <property type="project" value="UniProtKB-UniRule"/>
</dbReference>
<dbReference type="PANTHER" id="PTHR30349">
    <property type="entry name" value="PHAGE INTEGRASE-RELATED"/>
    <property type="match status" value="1"/>
</dbReference>
<dbReference type="EMBL" id="QVTE01000008">
    <property type="protein sequence ID" value="RFU71030.1"/>
    <property type="molecule type" value="Genomic_DNA"/>
</dbReference>
<dbReference type="Gene3D" id="1.10.150.130">
    <property type="match status" value="1"/>
</dbReference>
<proteinExistence type="inferred from homology"/>
<dbReference type="GO" id="GO:0015074">
    <property type="term" value="P:DNA integration"/>
    <property type="evidence" value="ECO:0007669"/>
    <property type="project" value="InterPro"/>
</dbReference>
<gene>
    <name evidence="8" type="ORF">D0469_03560</name>
</gene>
<comment type="caution">
    <text evidence="8">The sequence shown here is derived from an EMBL/GenBank/DDBJ whole genome shotgun (WGS) entry which is preliminary data.</text>
</comment>
<evidence type="ECO:0000313" key="8">
    <source>
        <dbReference type="EMBL" id="RFU71030.1"/>
    </source>
</evidence>
<accession>A0A372LTA6</accession>
<dbReference type="Pfam" id="PF13102">
    <property type="entry name" value="Phage_int_SAM_5"/>
    <property type="match status" value="1"/>
</dbReference>
<keyword evidence="9" id="KW-1185">Reference proteome</keyword>
<feature type="domain" description="Tyr recombinase" evidence="6">
    <location>
        <begin position="152"/>
        <end position="334"/>
    </location>
</feature>
<evidence type="ECO:0000256" key="2">
    <source>
        <dbReference type="ARBA" id="ARBA00023125"/>
    </source>
</evidence>
<dbReference type="RefSeq" id="WP_117325257.1">
    <property type="nucleotide sequence ID" value="NZ_QVTE01000008.1"/>
</dbReference>
<evidence type="ECO:0000259" key="7">
    <source>
        <dbReference type="PROSITE" id="PS51900"/>
    </source>
</evidence>
<reference evidence="8 9" key="1">
    <citation type="submission" date="2018-08" db="EMBL/GenBank/DDBJ databases">
        <title>Bacillus chawlae sp. nov., Bacillus glennii sp. nov., and Bacillus saganii sp. nov. Isolated from the Vehicle Assembly Building at Kennedy Space Center where the Viking Spacecraft were Assembled.</title>
        <authorList>
            <person name="Seuylemezian A."/>
            <person name="Vaishampayan P."/>
        </authorList>
    </citation>
    <scope>NUCLEOTIDE SEQUENCE [LARGE SCALE GENOMIC DNA]</scope>
    <source>
        <strain evidence="8 9">V47-23a</strain>
    </source>
</reference>
<protein>
    <submittedName>
        <fullName evidence="8">Integrase</fullName>
    </submittedName>
</protein>
<feature type="compositionally biased region" description="Basic and acidic residues" evidence="5">
    <location>
        <begin position="1"/>
        <end position="11"/>
    </location>
</feature>
<dbReference type="GO" id="GO:0006310">
    <property type="term" value="P:DNA recombination"/>
    <property type="evidence" value="ECO:0007669"/>
    <property type="project" value="UniProtKB-KW"/>
</dbReference>
<dbReference type="SUPFAM" id="SSF56349">
    <property type="entry name" value="DNA breaking-rejoining enzymes"/>
    <property type="match status" value="1"/>
</dbReference>
<dbReference type="CDD" id="cd00397">
    <property type="entry name" value="DNA_BRE_C"/>
    <property type="match status" value="1"/>
</dbReference>
<dbReference type="InterPro" id="IPR050090">
    <property type="entry name" value="Tyrosine_recombinase_XerCD"/>
</dbReference>
<name>A0A372LTA6_9BACI</name>
<dbReference type="Pfam" id="PF00589">
    <property type="entry name" value="Phage_integrase"/>
    <property type="match status" value="1"/>
</dbReference>
<evidence type="ECO:0000256" key="3">
    <source>
        <dbReference type="ARBA" id="ARBA00023172"/>
    </source>
</evidence>
<feature type="domain" description="Core-binding (CB)" evidence="7">
    <location>
        <begin position="31"/>
        <end position="130"/>
    </location>
</feature>
<evidence type="ECO:0000259" key="6">
    <source>
        <dbReference type="PROSITE" id="PS51898"/>
    </source>
</evidence>
<dbReference type="InterPro" id="IPR010998">
    <property type="entry name" value="Integrase_recombinase_N"/>
</dbReference>
<keyword evidence="3" id="KW-0233">DNA recombination</keyword>
<feature type="region of interest" description="Disordered" evidence="5">
    <location>
        <begin position="1"/>
        <end position="21"/>
    </location>
</feature>
<comment type="similarity">
    <text evidence="1">Belongs to the 'phage' integrase family.</text>
</comment>